<sequence length="615" mass="69779">MRPPPPTEDDNEALQESAYITDYPDQVSVDQSDMNPSWTVTEASPSLTPTGQNEDDYANLPFDPIGQTLTVRRPAHTSTPVFPLTHLTYAHPVSDSTRRSQSLGTKPTIVVTRSTHPDSSERISVIKSTRDQSETASSSWLIRHCGKFCFQFWIAFVTLIVAIRAIIVRMGFICFTCTAIVTVVTEKRDNRFWLLCITIIPLLIDLILAIKGQMERKLSGSVISKWFSLCNFAYLICACPPIWIIELHHMDQVNNATAIMQIMVNQTTPGPTTPSWLPAVQRRLPQNESMMIMGADIENYIRSGDFYFGDWSTRLTRVRRSTVELEYIMQMALQKNFPLKERIRILEQLLLLSVIVGRWLMPREGLTRDQLSQLLLINIGTAADILELFEAFNEQVVRENDLLRTVILCLWQASLIQFCFNKTALREILNDKASRKLTGSIHSSRSIGDQPHLGSIDILTPAFPKPITEQPQAIQPHGTTGCCACCQCRRRSRIASVDEIQSTQVEDNNYTCCVDCPCPNAFSFLCKERPCLCCETELWAIGMSLMLQDLPFLVLRLTLIIYFNVRSYSNVFFTCKNTLLIMLQLFRSIVIVVEAYERSKDPVHSDVESQQNSAR</sequence>
<dbReference type="Pfam" id="PF09772">
    <property type="entry name" value="Tmem26"/>
    <property type="match status" value="2"/>
</dbReference>
<keyword evidence="2 3" id="KW-0812">Transmembrane</keyword>
<feature type="compositionally biased region" description="Polar residues" evidence="1">
    <location>
        <begin position="28"/>
        <end position="52"/>
    </location>
</feature>
<evidence type="ECO:0000313" key="4">
    <source>
        <dbReference type="Proteomes" id="UP000230066"/>
    </source>
</evidence>
<keyword evidence="4" id="KW-1185">Reference proteome</keyword>
<evidence type="ECO:0000313" key="3">
    <source>
        <dbReference type="EMBL" id="THD27415.1"/>
    </source>
</evidence>
<dbReference type="PANTHER" id="PTHR22168:SF7">
    <property type="entry name" value="TRANSMEMBRANE PROTEIN 26-LIKE"/>
    <property type="match status" value="1"/>
</dbReference>
<keyword evidence="2" id="KW-0472">Membrane</keyword>
<dbReference type="AlphaFoldDB" id="A0A4E0RIT5"/>
<feature type="transmembrane region" description="Helical" evidence="2">
    <location>
        <begin position="152"/>
        <end position="185"/>
    </location>
</feature>
<dbReference type="EMBL" id="JXXN02000431">
    <property type="protein sequence ID" value="THD27415.1"/>
    <property type="molecule type" value="Genomic_DNA"/>
</dbReference>
<dbReference type="PANTHER" id="PTHR22168">
    <property type="entry name" value="TMEM26 PROTEIN"/>
    <property type="match status" value="1"/>
</dbReference>
<reference evidence="3" key="1">
    <citation type="submission" date="2019-03" db="EMBL/GenBank/DDBJ databases">
        <title>Improved annotation for the trematode Fasciola hepatica.</title>
        <authorList>
            <person name="Choi Y.-J."/>
            <person name="Martin J."/>
            <person name="Mitreva M."/>
        </authorList>
    </citation>
    <scope>NUCLEOTIDE SEQUENCE [LARGE SCALE GENOMIC DNA]</scope>
</reference>
<feature type="transmembrane region" description="Helical" evidence="2">
    <location>
        <begin position="191"/>
        <end position="210"/>
    </location>
</feature>
<dbReference type="Proteomes" id="UP000230066">
    <property type="component" value="Unassembled WGS sequence"/>
</dbReference>
<evidence type="ECO:0000256" key="2">
    <source>
        <dbReference type="SAM" id="Phobius"/>
    </source>
</evidence>
<feature type="region of interest" description="Disordered" evidence="1">
    <location>
        <begin position="24"/>
        <end position="58"/>
    </location>
</feature>
<protein>
    <submittedName>
        <fullName evidence="3">Transmembrane protein 26</fullName>
    </submittedName>
</protein>
<proteinExistence type="predicted"/>
<evidence type="ECO:0000256" key="1">
    <source>
        <dbReference type="SAM" id="MobiDB-lite"/>
    </source>
</evidence>
<gene>
    <name evidence="3" type="ORF">D915_001843</name>
</gene>
<organism evidence="3 4">
    <name type="scientific">Fasciola hepatica</name>
    <name type="common">Liver fluke</name>
    <dbReference type="NCBI Taxonomy" id="6192"/>
    <lineage>
        <taxon>Eukaryota</taxon>
        <taxon>Metazoa</taxon>
        <taxon>Spiralia</taxon>
        <taxon>Lophotrochozoa</taxon>
        <taxon>Platyhelminthes</taxon>
        <taxon>Trematoda</taxon>
        <taxon>Digenea</taxon>
        <taxon>Plagiorchiida</taxon>
        <taxon>Echinostomata</taxon>
        <taxon>Echinostomatoidea</taxon>
        <taxon>Fasciolidae</taxon>
        <taxon>Fasciola</taxon>
    </lineage>
</organism>
<comment type="caution">
    <text evidence="3">The sequence shown here is derived from an EMBL/GenBank/DDBJ whole genome shotgun (WGS) entry which is preliminary data.</text>
</comment>
<accession>A0A4E0RIT5</accession>
<dbReference type="InterPro" id="IPR019169">
    <property type="entry name" value="Transmembrane_26"/>
</dbReference>
<keyword evidence="2" id="KW-1133">Transmembrane helix</keyword>
<name>A0A4E0RIT5_FASHE</name>